<accession>A0A920CR84</accession>
<dbReference type="AlphaFoldDB" id="A0A920CR84"/>
<dbReference type="RefSeq" id="WP_212978734.1">
    <property type="nucleotide sequence ID" value="NZ_AP025343.1"/>
</dbReference>
<evidence type="ECO:0000313" key="2">
    <source>
        <dbReference type="Proteomes" id="UP000682811"/>
    </source>
</evidence>
<dbReference type="Proteomes" id="UP000682811">
    <property type="component" value="Unassembled WGS sequence"/>
</dbReference>
<comment type="caution">
    <text evidence="1">The sequence shown here is derived from an EMBL/GenBank/DDBJ whole genome shotgun (WGS) entry which is preliminary data.</text>
</comment>
<sequence length="58" mass="6666">MQINLDPFDMKKIKQIAVMEGKNPEALSENDILDIISHALVLYKVELVELKVRKKSLD</sequence>
<protein>
    <submittedName>
        <fullName evidence="1">Uncharacterized protein</fullName>
    </submittedName>
</protein>
<name>A0A920CR84_9BACL</name>
<gene>
    <name evidence="1" type="ORF">J34TS1_27600</name>
</gene>
<evidence type="ECO:0000313" key="1">
    <source>
        <dbReference type="EMBL" id="GIO47995.1"/>
    </source>
</evidence>
<organism evidence="1 2">
    <name type="scientific">Paenibacillus azoreducens</name>
    <dbReference type="NCBI Taxonomy" id="116718"/>
    <lineage>
        <taxon>Bacteria</taxon>
        <taxon>Bacillati</taxon>
        <taxon>Bacillota</taxon>
        <taxon>Bacilli</taxon>
        <taxon>Bacillales</taxon>
        <taxon>Paenibacillaceae</taxon>
        <taxon>Paenibacillus</taxon>
    </lineage>
</organism>
<proteinExistence type="predicted"/>
<keyword evidence="2" id="KW-1185">Reference proteome</keyword>
<reference evidence="1 2" key="1">
    <citation type="submission" date="2021-03" db="EMBL/GenBank/DDBJ databases">
        <title>Antimicrobial resistance genes in bacteria isolated from Japanese honey, and their potential for conferring macrolide and lincosamide resistance in the American foulbrood pathogen Paenibacillus larvae.</title>
        <authorList>
            <person name="Okamoto M."/>
            <person name="Kumagai M."/>
            <person name="Kanamori H."/>
            <person name="Takamatsu D."/>
        </authorList>
    </citation>
    <scope>NUCLEOTIDE SEQUENCE [LARGE SCALE GENOMIC DNA]</scope>
    <source>
        <strain evidence="1 2">J34TS1</strain>
    </source>
</reference>
<dbReference type="EMBL" id="BORT01000011">
    <property type="protein sequence ID" value="GIO47995.1"/>
    <property type="molecule type" value="Genomic_DNA"/>
</dbReference>